<proteinExistence type="predicted"/>
<accession>A0A9D4WAR7</accession>
<gene>
    <name evidence="1" type="ORF">KIW84_063707</name>
</gene>
<dbReference type="AlphaFoldDB" id="A0A9D4WAR7"/>
<sequence length="320" mass="35749">MDEVYIQFEELRNSRSINDKNNGLPITGSSANLVDGPKGKRVVEVEDIVVDEQVSLKGLMQGCKEGEAKNMKVKEVDFREEGGKGKSVDGNIGRTTTYVASSHISISYGSDSFDENKIGDDSSDEDLSNRPRFVVWKKEIKDGKVVQRNVLFEATSIEKSNSALTPPQTTTHEMSDINSYVLNQSIPQHYSNHLTNSYMNNNDSDMGSNISSNGSSDSDMDIDDDYLVDDHLQACMWYGERMSKSRKALPKFHLYCHGGKFKLPLIGDPSIILQKLLFDYASTPAKNYQANTSTYIVMFSFTSPGMKFDTKFTKGVVPRH</sequence>
<evidence type="ECO:0000313" key="1">
    <source>
        <dbReference type="EMBL" id="KAI5397999.1"/>
    </source>
</evidence>
<keyword evidence="2" id="KW-1185">Reference proteome</keyword>
<comment type="caution">
    <text evidence="1">The sequence shown here is derived from an EMBL/GenBank/DDBJ whole genome shotgun (WGS) entry which is preliminary data.</text>
</comment>
<evidence type="ECO:0000313" key="2">
    <source>
        <dbReference type="Proteomes" id="UP001058974"/>
    </source>
</evidence>
<reference evidence="1 2" key="1">
    <citation type="journal article" date="2022" name="Nat. Genet.">
        <title>Improved pea reference genome and pan-genome highlight genomic features and evolutionary characteristics.</title>
        <authorList>
            <person name="Yang T."/>
            <person name="Liu R."/>
            <person name="Luo Y."/>
            <person name="Hu S."/>
            <person name="Wang D."/>
            <person name="Wang C."/>
            <person name="Pandey M.K."/>
            <person name="Ge S."/>
            <person name="Xu Q."/>
            <person name="Li N."/>
            <person name="Li G."/>
            <person name="Huang Y."/>
            <person name="Saxena R.K."/>
            <person name="Ji Y."/>
            <person name="Li M."/>
            <person name="Yan X."/>
            <person name="He Y."/>
            <person name="Liu Y."/>
            <person name="Wang X."/>
            <person name="Xiang C."/>
            <person name="Varshney R.K."/>
            <person name="Ding H."/>
            <person name="Gao S."/>
            <person name="Zong X."/>
        </authorList>
    </citation>
    <scope>NUCLEOTIDE SEQUENCE [LARGE SCALE GENOMIC DNA]</scope>
    <source>
        <strain evidence="1 2">cv. Zhongwan 6</strain>
    </source>
</reference>
<dbReference type="EMBL" id="JAMSHJ010000006">
    <property type="protein sequence ID" value="KAI5397999.1"/>
    <property type="molecule type" value="Genomic_DNA"/>
</dbReference>
<organism evidence="1 2">
    <name type="scientific">Pisum sativum</name>
    <name type="common">Garden pea</name>
    <name type="synonym">Lathyrus oleraceus</name>
    <dbReference type="NCBI Taxonomy" id="3888"/>
    <lineage>
        <taxon>Eukaryota</taxon>
        <taxon>Viridiplantae</taxon>
        <taxon>Streptophyta</taxon>
        <taxon>Embryophyta</taxon>
        <taxon>Tracheophyta</taxon>
        <taxon>Spermatophyta</taxon>
        <taxon>Magnoliopsida</taxon>
        <taxon>eudicotyledons</taxon>
        <taxon>Gunneridae</taxon>
        <taxon>Pentapetalae</taxon>
        <taxon>rosids</taxon>
        <taxon>fabids</taxon>
        <taxon>Fabales</taxon>
        <taxon>Fabaceae</taxon>
        <taxon>Papilionoideae</taxon>
        <taxon>50 kb inversion clade</taxon>
        <taxon>NPAAA clade</taxon>
        <taxon>Hologalegina</taxon>
        <taxon>IRL clade</taxon>
        <taxon>Fabeae</taxon>
        <taxon>Lathyrus</taxon>
    </lineage>
</organism>
<name>A0A9D4WAR7_PEA</name>
<dbReference type="Gramene" id="Psat06G0370700-T1">
    <property type="protein sequence ID" value="KAI5397999.1"/>
    <property type="gene ID" value="KIW84_063707"/>
</dbReference>
<dbReference type="Proteomes" id="UP001058974">
    <property type="component" value="Chromosome 6"/>
</dbReference>
<protein>
    <submittedName>
        <fullName evidence="1">Uncharacterized protein</fullName>
    </submittedName>
</protein>